<feature type="transmembrane region" description="Helical" evidence="1">
    <location>
        <begin position="131"/>
        <end position="150"/>
    </location>
</feature>
<evidence type="ECO:0000313" key="2">
    <source>
        <dbReference type="EMBL" id="MDQ0469572.1"/>
    </source>
</evidence>
<comment type="caution">
    <text evidence="2">The sequence shown here is derived from an EMBL/GenBank/DDBJ whole genome shotgun (WGS) entry which is preliminary data.</text>
</comment>
<dbReference type="EMBL" id="JAUSVX010000004">
    <property type="protein sequence ID" value="MDQ0469572.1"/>
    <property type="molecule type" value="Genomic_DNA"/>
</dbReference>
<sequence length="259" mass="28112">MYIGSVHVPEQGFWVLCYGFYVFDNIRATKVGTFFMSRNGRGGWRLVVPAYRFELRDKAYALLSLVTPWKATCRLDWPSGGVRDTSARALQALDLRISALTALRIVSCCCFALYFACAPVLTALIGLPATLGAVLTLHVTGTVATALALARARRHLQAGRLQIAKLIFECFLCPGVQANAFRRAYLDLGSVRGDALGVALAGCDPRQAADLAHGLETYLDHLAERGELTGEAARAGARCVGKLREKGRPDLQAMPEDLP</sequence>
<keyword evidence="1" id="KW-0472">Membrane</keyword>
<organism evidence="2 3">
    <name type="scientific">Labrys wisconsinensis</name>
    <dbReference type="NCBI Taxonomy" id="425677"/>
    <lineage>
        <taxon>Bacteria</taxon>
        <taxon>Pseudomonadati</taxon>
        <taxon>Pseudomonadota</taxon>
        <taxon>Alphaproteobacteria</taxon>
        <taxon>Hyphomicrobiales</taxon>
        <taxon>Xanthobacteraceae</taxon>
        <taxon>Labrys</taxon>
    </lineage>
</organism>
<evidence type="ECO:0000313" key="3">
    <source>
        <dbReference type="Proteomes" id="UP001242480"/>
    </source>
</evidence>
<feature type="transmembrane region" description="Helical" evidence="1">
    <location>
        <begin position="105"/>
        <end position="125"/>
    </location>
</feature>
<dbReference type="RefSeq" id="WP_307272409.1">
    <property type="nucleotide sequence ID" value="NZ_JAUSVX010000004.1"/>
</dbReference>
<name>A0ABU0J5P1_9HYPH</name>
<evidence type="ECO:0000256" key="1">
    <source>
        <dbReference type="SAM" id="Phobius"/>
    </source>
</evidence>
<reference evidence="2 3" key="1">
    <citation type="submission" date="2023-07" db="EMBL/GenBank/DDBJ databases">
        <title>Genomic Encyclopedia of Type Strains, Phase IV (KMG-IV): sequencing the most valuable type-strain genomes for metagenomic binning, comparative biology and taxonomic classification.</title>
        <authorList>
            <person name="Goeker M."/>
        </authorList>
    </citation>
    <scope>NUCLEOTIDE SEQUENCE [LARGE SCALE GENOMIC DNA]</scope>
    <source>
        <strain evidence="2 3">DSM 19619</strain>
    </source>
</reference>
<protein>
    <submittedName>
        <fullName evidence="2">Uncharacterized protein</fullName>
    </submittedName>
</protein>
<keyword evidence="1" id="KW-0812">Transmembrane</keyword>
<dbReference type="Proteomes" id="UP001242480">
    <property type="component" value="Unassembled WGS sequence"/>
</dbReference>
<keyword evidence="1" id="KW-1133">Transmembrane helix</keyword>
<gene>
    <name evidence="2" type="ORF">QO011_002588</name>
</gene>
<accession>A0ABU0J5P1</accession>
<proteinExistence type="predicted"/>
<keyword evidence="3" id="KW-1185">Reference proteome</keyword>